<feature type="region of interest" description="Disordered" evidence="1">
    <location>
        <begin position="48"/>
        <end position="76"/>
    </location>
</feature>
<evidence type="ECO:0000256" key="1">
    <source>
        <dbReference type="SAM" id="MobiDB-lite"/>
    </source>
</evidence>
<accession>A0A179HCG6</accession>
<reference evidence="2 3" key="1">
    <citation type="submission" date="2016-01" db="EMBL/GenBank/DDBJ databases">
        <title>Biosynthesis of antibiotic leucinostatins and their inhibition on Phytophthora in bio-control Purpureocillium lilacinum.</title>
        <authorList>
            <person name="Wang G."/>
            <person name="Liu Z."/>
            <person name="Lin R."/>
            <person name="Li E."/>
            <person name="Mao Z."/>
            <person name="Ling J."/>
            <person name="Yin W."/>
            <person name="Xie B."/>
        </authorList>
    </citation>
    <scope>NUCLEOTIDE SEQUENCE [LARGE SCALE GENOMIC DNA]</scope>
    <source>
        <strain evidence="2">PLBJ-1</strain>
    </source>
</reference>
<sequence length="76" mass="8715">MDASAVTCCCVHIPRSFSSTRFIRSARLARRQLLLLDTFRWRSLTRCRSTRSATPRSKPPLPMLLREGARQRVPAT</sequence>
<evidence type="ECO:0000313" key="3">
    <source>
        <dbReference type="Proteomes" id="UP000078240"/>
    </source>
</evidence>
<dbReference type="Proteomes" id="UP000078240">
    <property type="component" value="Unassembled WGS sequence"/>
</dbReference>
<evidence type="ECO:0000313" key="2">
    <source>
        <dbReference type="EMBL" id="OAQ87917.1"/>
    </source>
</evidence>
<gene>
    <name evidence="2" type="ORF">VFPBJ_01958</name>
</gene>
<dbReference type="EMBL" id="LSBH01000001">
    <property type="protein sequence ID" value="OAQ87917.1"/>
    <property type="molecule type" value="Genomic_DNA"/>
</dbReference>
<comment type="caution">
    <text evidence="2">The sequence shown here is derived from an EMBL/GenBank/DDBJ whole genome shotgun (WGS) entry which is preliminary data.</text>
</comment>
<name>A0A179HCG6_PURLI</name>
<protein>
    <submittedName>
        <fullName evidence="2">Uncharacterized protein</fullName>
    </submittedName>
</protein>
<organism evidence="2 3">
    <name type="scientific">Purpureocillium lilacinum</name>
    <name type="common">Paecilomyces lilacinus</name>
    <dbReference type="NCBI Taxonomy" id="33203"/>
    <lineage>
        <taxon>Eukaryota</taxon>
        <taxon>Fungi</taxon>
        <taxon>Dikarya</taxon>
        <taxon>Ascomycota</taxon>
        <taxon>Pezizomycotina</taxon>
        <taxon>Sordariomycetes</taxon>
        <taxon>Hypocreomycetidae</taxon>
        <taxon>Hypocreales</taxon>
        <taxon>Ophiocordycipitaceae</taxon>
        <taxon>Purpureocillium</taxon>
    </lineage>
</organism>
<dbReference type="AlphaFoldDB" id="A0A179HCG6"/>
<proteinExistence type="predicted"/>